<evidence type="ECO:0000313" key="12">
    <source>
        <dbReference type="EMBL" id="KAJ8468823.1"/>
    </source>
</evidence>
<evidence type="ECO:0000256" key="2">
    <source>
        <dbReference type="ARBA" id="ARBA00004370"/>
    </source>
</evidence>
<evidence type="ECO:0000256" key="3">
    <source>
        <dbReference type="ARBA" id="ARBA00010617"/>
    </source>
</evidence>
<dbReference type="Proteomes" id="UP001215151">
    <property type="component" value="Unassembled WGS sequence"/>
</dbReference>
<evidence type="ECO:0000256" key="6">
    <source>
        <dbReference type="ARBA" id="ARBA00022723"/>
    </source>
</evidence>
<dbReference type="InterPro" id="IPR050364">
    <property type="entry name" value="Cytochrome_P450_fung"/>
</dbReference>
<dbReference type="EMBL" id="JAPEVG010000319">
    <property type="protein sequence ID" value="KAJ8468823.1"/>
    <property type="molecule type" value="Genomic_DNA"/>
</dbReference>
<keyword evidence="4" id="KW-0349">Heme</keyword>
<gene>
    <name evidence="12" type="ORF">ONZ51_g9392</name>
</gene>
<proteinExistence type="inferred from homology"/>
<keyword evidence="8" id="KW-0560">Oxidoreductase</keyword>
<dbReference type="GO" id="GO:0005506">
    <property type="term" value="F:iron ion binding"/>
    <property type="evidence" value="ECO:0007669"/>
    <property type="project" value="InterPro"/>
</dbReference>
<dbReference type="GO" id="GO:0004497">
    <property type="term" value="F:monooxygenase activity"/>
    <property type="evidence" value="ECO:0007669"/>
    <property type="project" value="UniProtKB-KW"/>
</dbReference>
<keyword evidence="13" id="KW-1185">Reference proteome</keyword>
<keyword evidence="10" id="KW-0503">Monooxygenase</keyword>
<evidence type="ECO:0000313" key="13">
    <source>
        <dbReference type="Proteomes" id="UP001215151"/>
    </source>
</evidence>
<keyword evidence="9" id="KW-0408">Iron</keyword>
<dbReference type="GO" id="GO:0016020">
    <property type="term" value="C:membrane"/>
    <property type="evidence" value="ECO:0007669"/>
    <property type="project" value="UniProtKB-SubCell"/>
</dbReference>
<evidence type="ECO:0000256" key="1">
    <source>
        <dbReference type="ARBA" id="ARBA00001971"/>
    </source>
</evidence>
<evidence type="ECO:0000256" key="4">
    <source>
        <dbReference type="ARBA" id="ARBA00022617"/>
    </source>
</evidence>
<dbReference type="AlphaFoldDB" id="A0AAD7TLG6"/>
<evidence type="ECO:0000256" key="7">
    <source>
        <dbReference type="ARBA" id="ARBA00022989"/>
    </source>
</evidence>
<name>A0AAD7TLG6_9APHY</name>
<keyword evidence="11" id="KW-0472">Membrane</keyword>
<dbReference type="PANTHER" id="PTHR46300:SF1">
    <property type="entry name" value="P450, PUTATIVE (EUROFUNG)-RELATED"/>
    <property type="match status" value="1"/>
</dbReference>
<keyword evidence="6" id="KW-0479">Metal-binding</keyword>
<evidence type="ECO:0000256" key="9">
    <source>
        <dbReference type="ARBA" id="ARBA00023004"/>
    </source>
</evidence>
<evidence type="ECO:0000256" key="10">
    <source>
        <dbReference type="ARBA" id="ARBA00023033"/>
    </source>
</evidence>
<sequence length="265" mass="28549">MLLAEIFTELLNHPLAYPASSSTAAPGPTGNACDIPREHSWITYRDSSTEYGIDVVVARVSDDTLIVLNSYTAATDLLEKRSSIYSNRPVLVLAEPGGWIRTFGLKPTEMTGATAVVYSGNTSSLVLYSSSSTGSSKVKATSTILSSCRSVCKTVLTATYGILAEEIGTQYVDILHEADTSGTLFAFFCAMPVVLHPEVQQRAQLELDAVVGCDRLPEHADRPSSHYISTIAQEALAGTIPLLWVSLTGPQRRINIVAGRPEREL</sequence>
<dbReference type="SUPFAM" id="SSF48264">
    <property type="entry name" value="Cytochrome P450"/>
    <property type="match status" value="1"/>
</dbReference>
<evidence type="ECO:0000256" key="8">
    <source>
        <dbReference type="ARBA" id="ARBA00023002"/>
    </source>
</evidence>
<reference evidence="12" key="1">
    <citation type="submission" date="2022-11" db="EMBL/GenBank/DDBJ databases">
        <title>Genome Sequence of Cubamyces cubensis.</title>
        <authorList>
            <person name="Buettner E."/>
        </authorList>
    </citation>
    <scope>NUCLEOTIDE SEQUENCE</scope>
    <source>
        <strain evidence="12">MPL-01</strain>
    </source>
</reference>
<comment type="subcellular location">
    <subcellularLocation>
        <location evidence="2">Membrane</location>
    </subcellularLocation>
</comment>
<accession>A0AAD7TLG6</accession>
<comment type="caution">
    <text evidence="12">The sequence shown here is derived from an EMBL/GenBank/DDBJ whole genome shotgun (WGS) entry which is preliminary data.</text>
</comment>
<comment type="similarity">
    <text evidence="3">Belongs to the cytochrome P450 family.</text>
</comment>
<dbReference type="PANTHER" id="PTHR46300">
    <property type="entry name" value="P450, PUTATIVE (EUROFUNG)-RELATED-RELATED"/>
    <property type="match status" value="1"/>
</dbReference>
<protein>
    <submittedName>
        <fullName evidence="12">Uncharacterized protein</fullName>
    </submittedName>
</protein>
<dbReference type="GO" id="GO:0020037">
    <property type="term" value="F:heme binding"/>
    <property type="evidence" value="ECO:0007669"/>
    <property type="project" value="InterPro"/>
</dbReference>
<evidence type="ECO:0000256" key="5">
    <source>
        <dbReference type="ARBA" id="ARBA00022692"/>
    </source>
</evidence>
<evidence type="ECO:0000256" key="11">
    <source>
        <dbReference type="ARBA" id="ARBA00023136"/>
    </source>
</evidence>
<keyword evidence="7" id="KW-1133">Transmembrane helix</keyword>
<dbReference type="InterPro" id="IPR036396">
    <property type="entry name" value="Cyt_P450_sf"/>
</dbReference>
<dbReference type="GO" id="GO:0016705">
    <property type="term" value="F:oxidoreductase activity, acting on paired donors, with incorporation or reduction of molecular oxygen"/>
    <property type="evidence" value="ECO:0007669"/>
    <property type="project" value="InterPro"/>
</dbReference>
<comment type="cofactor">
    <cofactor evidence="1">
        <name>heme</name>
        <dbReference type="ChEBI" id="CHEBI:30413"/>
    </cofactor>
</comment>
<organism evidence="12 13">
    <name type="scientific">Trametes cubensis</name>
    <dbReference type="NCBI Taxonomy" id="1111947"/>
    <lineage>
        <taxon>Eukaryota</taxon>
        <taxon>Fungi</taxon>
        <taxon>Dikarya</taxon>
        <taxon>Basidiomycota</taxon>
        <taxon>Agaricomycotina</taxon>
        <taxon>Agaricomycetes</taxon>
        <taxon>Polyporales</taxon>
        <taxon>Polyporaceae</taxon>
        <taxon>Trametes</taxon>
    </lineage>
</organism>
<dbReference type="Gene3D" id="1.10.630.10">
    <property type="entry name" value="Cytochrome P450"/>
    <property type="match status" value="2"/>
</dbReference>
<keyword evidence="5" id="KW-0812">Transmembrane</keyword>